<organism evidence="2 3">
    <name type="scientific">Fragilariopsis cylindrus CCMP1102</name>
    <dbReference type="NCBI Taxonomy" id="635003"/>
    <lineage>
        <taxon>Eukaryota</taxon>
        <taxon>Sar</taxon>
        <taxon>Stramenopiles</taxon>
        <taxon>Ochrophyta</taxon>
        <taxon>Bacillariophyta</taxon>
        <taxon>Bacillariophyceae</taxon>
        <taxon>Bacillariophycidae</taxon>
        <taxon>Bacillariales</taxon>
        <taxon>Bacillariaceae</taxon>
        <taxon>Fragilariopsis</taxon>
    </lineage>
</organism>
<gene>
    <name evidence="2" type="ORF">FRACYDRAFT_232041</name>
</gene>
<feature type="compositionally biased region" description="Low complexity" evidence="1">
    <location>
        <begin position="35"/>
        <end position="49"/>
    </location>
</feature>
<feature type="compositionally biased region" description="Low complexity" evidence="1">
    <location>
        <begin position="341"/>
        <end position="362"/>
    </location>
</feature>
<accession>A0A1E7FUV9</accession>
<feature type="region of interest" description="Disordered" evidence="1">
    <location>
        <begin position="35"/>
        <end position="57"/>
    </location>
</feature>
<proteinExistence type="predicted"/>
<name>A0A1E7FUV9_9STRA</name>
<dbReference type="InParanoid" id="A0A1E7FUV9"/>
<keyword evidence="3" id="KW-1185">Reference proteome</keyword>
<reference evidence="2 3" key="1">
    <citation type="submission" date="2016-09" db="EMBL/GenBank/DDBJ databases">
        <title>Extensive genetic diversity and differential bi-allelic expression allows diatom success in the polar Southern Ocean.</title>
        <authorList>
            <consortium name="DOE Joint Genome Institute"/>
            <person name="Mock T."/>
            <person name="Otillar R.P."/>
            <person name="Strauss J."/>
            <person name="Dupont C."/>
            <person name="Frickenhaus S."/>
            <person name="Maumus F."/>
            <person name="Mcmullan M."/>
            <person name="Sanges R."/>
            <person name="Schmutz J."/>
            <person name="Toseland A."/>
            <person name="Valas R."/>
            <person name="Veluchamy A."/>
            <person name="Ward B.J."/>
            <person name="Allen A."/>
            <person name="Barry K."/>
            <person name="Falciatore A."/>
            <person name="Ferrante M."/>
            <person name="Fortunato A.E."/>
            <person name="Gloeckner G."/>
            <person name="Gruber A."/>
            <person name="Hipkin R."/>
            <person name="Janech M."/>
            <person name="Kroth P."/>
            <person name="Leese F."/>
            <person name="Lindquist E."/>
            <person name="Lyon B.R."/>
            <person name="Martin J."/>
            <person name="Mayer C."/>
            <person name="Parker M."/>
            <person name="Quesneville H."/>
            <person name="Raymond J."/>
            <person name="Uhlig C."/>
            <person name="Valentin K.U."/>
            <person name="Worden A.Z."/>
            <person name="Armbrust E.V."/>
            <person name="Bowler C."/>
            <person name="Green B."/>
            <person name="Moulton V."/>
            <person name="Van Oosterhout C."/>
            <person name="Grigoriev I."/>
        </authorList>
    </citation>
    <scope>NUCLEOTIDE SEQUENCE [LARGE SCALE GENOMIC DNA]</scope>
    <source>
        <strain evidence="2 3">CCMP1102</strain>
    </source>
</reference>
<sequence length="469" mass="53145">MKRHMTVVAVAAQLLLASTFVLIESLSTRNLVAKTPSRTRFQSSTSSSRNDNKLVSSRHASSLSRIDVAFNSRLFSSSDMSSHPYSVYYGSSGSTAAQNFDQHDHANDVYGYGSRSHNDREGEREQEGLHRNIQSVQDRSLVGGRRGAQLFGTNYIDTNNNNNNNIIYNNDPTPRPRHVEESHGRSFIEEEDVYMDNLHMMDHRLDYLLNERDNLRRHIDDLVGDNIYLQQHPYHHYHSHHDTNLLPRPSIRNHRGEHQSTKNAIDDVMAELKNMQKMLQPLQPIESQQVLNHNNNNDKNVDAGYHNKAPTIESVLTELRSMHKSIQNFGIEQQRQHQEQQQRSLNSNIDNDVNTNNTNDSIHGGDASPHQSLPPPVHDIGGTQQPQHHNFEVILKGSTAENTFGSGNSISGEYVVVINAEIKHKTETITSSTEEQGGEIREIDEYHYPYTNYNGEDDQLGLDATSSTV</sequence>
<dbReference type="Proteomes" id="UP000095751">
    <property type="component" value="Unassembled WGS sequence"/>
</dbReference>
<evidence type="ECO:0000313" key="3">
    <source>
        <dbReference type="Proteomes" id="UP000095751"/>
    </source>
</evidence>
<dbReference type="OrthoDB" id="10671064at2759"/>
<feature type="region of interest" description="Disordered" evidence="1">
    <location>
        <begin position="331"/>
        <end position="385"/>
    </location>
</feature>
<dbReference type="KEGG" id="fcy:FRACYDRAFT_232041"/>
<protein>
    <submittedName>
        <fullName evidence="2">Uncharacterized protein</fullName>
    </submittedName>
</protein>
<dbReference type="AlphaFoldDB" id="A0A1E7FUV9"/>
<dbReference type="EMBL" id="KV784353">
    <property type="protein sequence ID" value="OEU21895.1"/>
    <property type="molecule type" value="Genomic_DNA"/>
</dbReference>
<evidence type="ECO:0000256" key="1">
    <source>
        <dbReference type="SAM" id="MobiDB-lite"/>
    </source>
</evidence>
<evidence type="ECO:0000313" key="2">
    <source>
        <dbReference type="EMBL" id="OEU21895.1"/>
    </source>
</evidence>